<evidence type="ECO:0000259" key="5">
    <source>
        <dbReference type="Pfam" id="PF21365"/>
    </source>
</evidence>
<dbReference type="Gene3D" id="2.60.40.1760">
    <property type="entry name" value="glycosyl hydrolase (family 31)"/>
    <property type="match status" value="1"/>
</dbReference>
<evidence type="ECO:0000259" key="4">
    <source>
        <dbReference type="Pfam" id="PF13802"/>
    </source>
</evidence>
<keyword evidence="2 6" id="KW-0378">Hydrolase</keyword>
<dbReference type="RefSeq" id="WP_284474946.1">
    <property type="nucleotide sequence ID" value="NZ_JASVEJ010000015.1"/>
</dbReference>
<proteinExistence type="inferred from homology"/>
<dbReference type="GO" id="GO:0016787">
    <property type="term" value="F:hydrolase activity"/>
    <property type="evidence" value="ECO:0007669"/>
    <property type="project" value="UniProtKB-KW"/>
</dbReference>
<dbReference type="Gene3D" id="2.60.40.1180">
    <property type="entry name" value="Golgi alpha-mannosidase II"/>
    <property type="match status" value="2"/>
</dbReference>
<dbReference type="SUPFAM" id="SSF74650">
    <property type="entry name" value="Galactose mutarotase-like"/>
    <property type="match status" value="1"/>
</dbReference>
<dbReference type="Pfam" id="PF01055">
    <property type="entry name" value="Glyco_hydro_31_2nd"/>
    <property type="match status" value="1"/>
</dbReference>
<dbReference type="InterPro" id="IPR048395">
    <property type="entry name" value="Glyco_hydro_31_C"/>
</dbReference>
<dbReference type="CDD" id="cd14752">
    <property type="entry name" value="GH31_N"/>
    <property type="match status" value="1"/>
</dbReference>
<dbReference type="InterPro" id="IPR000322">
    <property type="entry name" value="Glyco_hydro_31_TIM"/>
</dbReference>
<keyword evidence="7" id="KW-1185">Reference proteome</keyword>
<gene>
    <name evidence="6" type="ORF">QQ055_04005</name>
</gene>
<evidence type="ECO:0000313" key="6">
    <source>
        <dbReference type="EMBL" id="MDL5056631.1"/>
    </source>
</evidence>
<feature type="domain" description="Glycoside hydrolase family 31 N-terminal" evidence="4">
    <location>
        <begin position="105"/>
        <end position="187"/>
    </location>
</feature>
<dbReference type="CDD" id="cd06604">
    <property type="entry name" value="GH31_glucosidase_II_MalA"/>
    <property type="match status" value="1"/>
</dbReference>
<dbReference type="InterPro" id="IPR017853">
    <property type="entry name" value="GH"/>
</dbReference>
<dbReference type="InterPro" id="IPR011013">
    <property type="entry name" value="Gal_mutarotase_sf_dom"/>
</dbReference>
<dbReference type="Gene3D" id="3.20.20.80">
    <property type="entry name" value="Glycosidases"/>
    <property type="match status" value="2"/>
</dbReference>
<dbReference type="Pfam" id="PF21365">
    <property type="entry name" value="Glyco_hydro_31_3rd"/>
    <property type="match status" value="1"/>
</dbReference>
<dbReference type="Proteomes" id="UP001230986">
    <property type="component" value="Unassembled WGS sequence"/>
</dbReference>
<sequence length="787" mass="88137">MYFNKIQNPPNFAFIPPHGLKKNRATLPGHKIVLRTADLGEDVFEISYESPAWEYRSHSGLDLNAFKSPSRAELQIAPHGGFAIRSGRSNLLATLPQEAFGVCGQSWMVQFAPESGQQFYGMGEKNNGFEKSGVRTKFWNTDVWADFHADAFINGTTDPMYLSVPYLIIKKGNTYLGLLVDNPHAVYMGISPQVSIGGEQLKTELRQPFFIGSSDGTARMYVIVGPTLHDLTCKFQRLVGVTPRPPLWSLGYQQCRWGYQSYQCLDNLDKNFSKHGIPCDGLWLDIDYMRGYRVFTFEQKHFSAPSAQIARIQKRGRKVVPIIDPGVKIDPGYHVYDSGLKSKAYCKTPAGKDFVGFVWPGATVFPDFASPKARAWWVGQVAQFASGSGIQGAWLDMNDPAVGASELDPMLFNGGKWDHSSYHNQYALGMAMASREGFLKAHPDKRPFLLSRSGFTGMSKYAAIWTGDNFSNDHHLKNAVPMSLNLALSGIPFNGPDAGGFGGHTTAELMIAWFKMQFLFPFFRNHTHQGCRAQEPWAFGTKTLGILREYIRLRYKLLPYLYNLYIRHEQTGEAILRPLIYDFEDTGKLPLGHVGDQFMAGPAIMQAPVLSSSSDAREVTLPEAHWFSCLDAKWIRGGRKLRVKQKARTTPLYFREGGIVPMQVGARKDQKNDLGKIELHIFLRKDSKGTATCRYIFDDGESFQYRKGGESEYFIEAKVSSGKLQVKVDKLRANCGALEVSFVLYDGFKTIVVNGVDPQVHPLTLKKGVHEFAGSKLPVWTTAPLRF</sequence>
<dbReference type="InterPro" id="IPR013780">
    <property type="entry name" value="Glyco_hydro_b"/>
</dbReference>
<comment type="caution">
    <text evidence="6">The sequence shown here is derived from an EMBL/GenBank/DDBJ whole genome shotgun (WGS) entry which is preliminary data.</text>
</comment>
<dbReference type="EMBL" id="JASVEJ010000015">
    <property type="protein sequence ID" value="MDL5056631.1"/>
    <property type="molecule type" value="Genomic_DNA"/>
</dbReference>
<feature type="domain" description="Glycosyl hydrolase family 31 C-terminal" evidence="5">
    <location>
        <begin position="572"/>
        <end position="660"/>
    </location>
</feature>
<evidence type="ECO:0000259" key="3">
    <source>
        <dbReference type="Pfam" id="PF01055"/>
    </source>
</evidence>
<protein>
    <submittedName>
        <fullName evidence="6">Glycoside hydrolase family 31 protein</fullName>
    </submittedName>
</protein>
<dbReference type="PANTHER" id="PTHR22762:SF120">
    <property type="entry name" value="HETEROGLYCAN GLUCOSIDASE 1"/>
    <property type="match status" value="1"/>
</dbReference>
<dbReference type="InterPro" id="IPR025887">
    <property type="entry name" value="Glyco_hydro_31_N_dom"/>
</dbReference>
<organism evidence="6 7">
    <name type="scientific">Geitlerinema calcuttense NRMC-F 0142</name>
    <dbReference type="NCBI Taxonomy" id="2922238"/>
    <lineage>
        <taxon>Bacteria</taxon>
        <taxon>Bacillati</taxon>
        <taxon>Cyanobacteriota</taxon>
        <taxon>Cyanophyceae</taxon>
        <taxon>Geitlerinematales</taxon>
        <taxon>Geitlerinemataceae</taxon>
        <taxon>Geitlerinema</taxon>
    </lineage>
</organism>
<dbReference type="SUPFAM" id="SSF51445">
    <property type="entry name" value="(Trans)glycosidases"/>
    <property type="match status" value="1"/>
</dbReference>
<reference evidence="6 7" key="1">
    <citation type="submission" date="2023-06" db="EMBL/GenBank/DDBJ databases">
        <title>Whole genome sequence of Oscillatoria calcuttensis NRMC-F 0142.</title>
        <authorList>
            <person name="Shakena Fathima T."/>
            <person name="Muralitharan G."/>
            <person name="Thajuddin N."/>
        </authorList>
    </citation>
    <scope>NUCLEOTIDE SEQUENCE [LARGE SCALE GENOMIC DNA]</scope>
    <source>
        <strain evidence="6 7">NRMC-F 0142</strain>
    </source>
</reference>
<feature type="domain" description="Glycoside hydrolase family 31 TIM barrel" evidence="3">
    <location>
        <begin position="243"/>
        <end position="564"/>
    </location>
</feature>
<dbReference type="PANTHER" id="PTHR22762">
    <property type="entry name" value="ALPHA-GLUCOSIDASE"/>
    <property type="match status" value="1"/>
</dbReference>
<evidence type="ECO:0000313" key="7">
    <source>
        <dbReference type="Proteomes" id="UP001230986"/>
    </source>
</evidence>
<accession>A0ABT7LX88</accession>
<evidence type="ECO:0000256" key="1">
    <source>
        <dbReference type="ARBA" id="ARBA00007806"/>
    </source>
</evidence>
<evidence type="ECO:0000256" key="2">
    <source>
        <dbReference type="RuleBase" id="RU361185"/>
    </source>
</evidence>
<keyword evidence="2" id="KW-0326">Glycosidase</keyword>
<dbReference type="SUPFAM" id="SSF51011">
    <property type="entry name" value="Glycosyl hydrolase domain"/>
    <property type="match status" value="1"/>
</dbReference>
<name>A0ABT7LX88_9CYAN</name>
<comment type="similarity">
    <text evidence="1 2">Belongs to the glycosyl hydrolase 31 family.</text>
</comment>
<dbReference type="Pfam" id="PF13802">
    <property type="entry name" value="Gal_mutarotas_2"/>
    <property type="match status" value="1"/>
</dbReference>